<name>A0A812XYN2_SYMPI</name>
<feature type="region of interest" description="Disordered" evidence="1">
    <location>
        <begin position="289"/>
        <end position="331"/>
    </location>
</feature>
<protein>
    <submittedName>
        <fullName evidence="2">Uncharacterized protein</fullName>
    </submittedName>
</protein>
<dbReference type="OrthoDB" id="449008at2759"/>
<accession>A0A812XYN2</accession>
<keyword evidence="3" id="KW-1185">Reference proteome</keyword>
<feature type="compositionally biased region" description="Low complexity" evidence="1">
    <location>
        <begin position="307"/>
        <end position="324"/>
    </location>
</feature>
<evidence type="ECO:0000256" key="1">
    <source>
        <dbReference type="SAM" id="MobiDB-lite"/>
    </source>
</evidence>
<proteinExistence type="predicted"/>
<reference evidence="2" key="1">
    <citation type="submission" date="2021-02" db="EMBL/GenBank/DDBJ databases">
        <authorList>
            <person name="Dougan E. K."/>
            <person name="Rhodes N."/>
            <person name="Thang M."/>
            <person name="Chan C."/>
        </authorList>
    </citation>
    <scope>NUCLEOTIDE SEQUENCE</scope>
</reference>
<feature type="compositionally biased region" description="Low complexity" evidence="1">
    <location>
        <begin position="289"/>
        <end position="299"/>
    </location>
</feature>
<organism evidence="2 3">
    <name type="scientific">Symbiodinium pilosum</name>
    <name type="common">Dinoflagellate</name>
    <dbReference type="NCBI Taxonomy" id="2952"/>
    <lineage>
        <taxon>Eukaryota</taxon>
        <taxon>Sar</taxon>
        <taxon>Alveolata</taxon>
        <taxon>Dinophyceae</taxon>
        <taxon>Suessiales</taxon>
        <taxon>Symbiodiniaceae</taxon>
        <taxon>Symbiodinium</taxon>
    </lineage>
</organism>
<gene>
    <name evidence="2" type="ORF">SPIL2461_LOCUS22430</name>
</gene>
<comment type="caution">
    <text evidence="2">The sequence shown here is derived from an EMBL/GenBank/DDBJ whole genome shotgun (WGS) entry which is preliminary data.</text>
</comment>
<sequence>MQLSNEAKDVENRNLQALLNEKQESDFDEGISDDALRKRLNRLCERKKNGHLQVPQELHDMWLKGGDERKLLLQRLQEAGLDKDKFISTVCLEIKQKEGVKVRSRIKGVKEYCEANRAELIGWDKYENKPKYWYEEDLEMEWEKQKERSASTTTKMEMQRTGENVANDMTTPMQMDMQLAARGMGEPGKAPVPMTTGSRGGDSLLPCVPRNAVPSSVVTKYMDGLAKRINKDLGQKYGDIDPIVAKVGKLTKDLEAVLSKMTDVYSEGAVEGYSAETQDSVTLEVRTKSIPIPKSSAVKPKAKAKGTPKVAPKPAAKPEAASAKPGKRGKK</sequence>
<evidence type="ECO:0000313" key="3">
    <source>
        <dbReference type="Proteomes" id="UP000649617"/>
    </source>
</evidence>
<evidence type="ECO:0000313" key="2">
    <source>
        <dbReference type="EMBL" id="CAE7765384.1"/>
    </source>
</evidence>
<dbReference type="AlphaFoldDB" id="A0A812XYN2"/>
<dbReference type="EMBL" id="CAJNIZ010047280">
    <property type="protein sequence ID" value="CAE7765384.1"/>
    <property type="molecule type" value="Genomic_DNA"/>
</dbReference>
<dbReference type="Proteomes" id="UP000649617">
    <property type="component" value="Unassembled WGS sequence"/>
</dbReference>